<sequence>MSEMLTPPAPPSLPEVHRAEIDGVPVFWTDQPGRLSASLLFGVGLAHESFLQTGITHLVEHLAMRRVRTSRYDNNASTEALHTSFDVTSSPETVAEHLRRVCESLADLDTGPLRLERGVLLAEERGNDGPGVTAWLPSALWFGNRAFGLTGNVQLAAVHAGPEQAREWCARWFHRGNAALVLSGPPPAGLKLPLPPGPPRQPVTAEPFDLPTPAQTSIPNGVVGCALVEWTAEVACAAGILIHRLTDRLRHLEGLVYDIAFDHQMVDARRAVLGFGTDVPDKQAARVVDAIRTELAELGRSGPTAEELAVDRAGLAEEVAERDFAVYRAFDAAMSELTGWPSAAEHQQRVLAGLDPAAVAAAARELAGRLVLCAPERHVPRDLPELPGSPLPAPPGREMKRALVGSTAPRGYRLVVGDEGLSTYFGQNPSPAAVVRFDDLAGVGIEHTDGQLPILHLFGTHGGAITVRPGDWRGGRALVRDLRARIDSAVCFEAPEAMRLFEQS</sequence>
<proteinExistence type="predicted"/>
<accession>A0ABP7JJW8</accession>
<evidence type="ECO:0000313" key="2">
    <source>
        <dbReference type="EMBL" id="GAA3846719.1"/>
    </source>
</evidence>
<protein>
    <recommendedName>
        <fullName evidence="1">Peptidase M16 C-terminal domain-containing protein</fullName>
    </recommendedName>
</protein>
<dbReference type="InterPro" id="IPR007863">
    <property type="entry name" value="Peptidase_M16_C"/>
</dbReference>
<dbReference type="Pfam" id="PF05193">
    <property type="entry name" value="Peptidase_M16_C"/>
    <property type="match status" value="1"/>
</dbReference>
<evidence type="ECO:0000313" key="3">
    <source>
        <dbReference type="Proteomes" id="UP001501624"/>
    </source>
</evidence>
<dbReference type="InterPro" id="IPR011249">
    <property type="entry name" value="Metalloenz_LuxS/M16"/>
</dbReference>
<evidence type="ECO:0000259" key="1">
    <source>
        <dbReference type="Pfam" id="PF05193"/>
    </source>
</evidence>
<dbReference type="SUPFAM" id="SSF63411">
    <property type="entry name" value="LuxS/MPP-like metallohydrolase"/>
    <property type="match status" value="2"/>
</dbReference>
<feature type="domain" description="Peptidase M16 C-terminal" evidence="1">
    <location>
        <begin position="202"/>
        <end position="309"/>
    </location>
</feature>
<dbReference type="EMBL" id="BAABCM010000015">
    <property type="protein sequence ID" value="GAA3846719.1"/>
    <property type="molecule type" value="Genomic_DNA"/>
</dbReference>
<keyword evidence="3" id="KW-1185">Reference proteome</keyword>
<gene>
    <name evidence="2" type="ORF">GCM10022380_76070</name>
</gene>
<comment type="caution">
    <text evidence="2">The sequence shown here is derived from an EMBL/GenBank/DDBJ whole genome shotgun (WGS) entry which is preliminary data.</text>
</comment>
<organism evidence="2 3">
    <name type="scientific">Amycolatopsis tucumanensis</name>
    <dbReference type="NCBI Taxonomy" id="401106"/>
    <lineage>
        <taxon>Bacteria</taxon>
        <taxon>Bacillati</taxon>
        <taxon>Actinomycetota</taxon>
        <taxon>Actinomycetes</taxon>
        <taxon>Pseudonocardiales</taxon>
        <taxon>Pseudonocardiaceae</taxon>
        <taxon>Amycolatopsis</taxon>
    </lineage>
</organism>
<dbReference type="Gene3D" id="3.30.830.10">
    <property type="entry name" value="Metalloenzyme, LuxS/M16 peptidase-like"/>
    <property type="match status" value="2"/>
</dbReference>
<dbReference type="Proteomes" id="UP001501624">
    <property type="component" value="Unassembled WGS sequence"/>
</dbReference>
<reference evidence="3" key="1">
    <citation type="journal article" date="2019" name="Int. J. Syst. Evol. Microbiol.">
        <title>The Global Catalogue of Microorganisms (GCM) 10K type strain sequencing project: providing services to taxonomists for standard genome sequencing and annotation.</title>
        <authorList>
            <consortium name="The Broad Institute Genomics Platform"/>
            <consortium name="The Broad Institute Genome Sequencing Center for Infectious Disease"/>
            <person name="Wu L."/>
            <person name="Ma J."/>
        </authorList>
    </citation>
    <scope>NUCLEOTIDE SEQUENCE [LARGE SCALE GENOMIC DNA]</scope>
    <source>
        <strain evidence="3">JCM 17017</strain>
    </source>
</reference>
<name>A0ABP7JJW8_9PSEU</name>